<dbReference type="EMBL" id="LK028583">
    <property type="protein sequence ID" value="CDS21215.1"/>
    <property type="molecule type" value="Genomic_DNA"/>
</dbReference>
<gene>
    <name evidence="4" type="primary">EGR_08405</name>
    <name evidence="2" type="ORF">EgrG_000159050</name>
</gene>
<reference evidence="2" key="2">
    <citation type="submission" date="2014-06" db="EMBL/GenBank/DDBJ databases">
        <authorList>
            <person name="Aslett M."/>
        </authorList>
    </citation>
    <scope>NUCLEOTIDE SEQUENCE</scope>
</reference>
<feature type="compositionally biased region" description="Polar residues" evidence="1">
    <location>
        <begin position="24"/>
        <end position="35"/>
    </location>
</feature>
<reference evidence="2 3" key="1">
    <citation type="journal article" date="2013" name="Nature">
        <title>The genomes of four tapeworm species reveal adaptations to parasitism.</title>
        <authorList>
            <person name="Tsai I.J."/>
            <person name="Zarowiecki M."/>
            <person name="Holroyd N."/>
            <person name="Garciarrubio A."/>
            <person name="Sanchez-Flores A."/>
            <person name="Brooks K.L."/>
            <person name="Tracey A."/>
            <person name="Bobes R.J."/>
            <person name="Fragoso G."/>
            <person name="Sciutto E."/>
            <person name="Aslett M."/>
            <person name="Beasley H."/>
            <person name="Bennett H.M."/>
            <person name="Cai J."/>
            <person name="Camicia F."/>
            <person name="Clark R."/>
            <person name="Cucher M."/>
            <person name="De Silva N."/>
            <person name="Day T.A."/>
            <person name="Deplazes P."/>
            <person name="Estrada K."/>
            <person name="Fernandez C."/>
            <person name="Holland P.W."/>
            <person name="Hou J."/>
            <person name="Hu S."/>
            <person name="Huckvale T."/>
            <person name="Hung S.S."/>
            <person name="Kamenetzky L."/>
            <person name="Keane J.A."/>
            <person name="Kiss F."/>
            <person name="Koziol U."/>
            <person name="Lambert O."/>
            <person name="Liu K."/>
            <person name="Luo X."/>
            <person name="Luo Y."/>
            <person name="Macchiaroli N."/>
            <person name="Nichol S."/>
            <person name="Paps J."/>
            <person name="Parkinson J."/>
            <person name="Pouchkina-Stantcheva N."/>
            <person name="Riddiford N."/>
            <person name="Rosenzvit M."/>
            <person name="Salinas G."/>
            <person name="Wasmuth J.D."/>
            <person name="Zamanian M."/>
            <person name="Zheng Y."/>
            <person name="Cai X."/>
            <person name="Soberon X."/>
            <person name="Olson P.D."/>
            <person name="Laclette J.P."/>
            <person name="Brehm K."/>
            <person name="Berriman M."/>
            <person name="Garciarrubio A."/>
            <person name="Bobes R.J."/>
            <person name="Fragoso G."/>
            <person name="Sanchez-Flores A."/>
            <person name="Estrada K."/>
            <person name="Cevallos M.A."/>
            <person name="Morett E."/>
            <person name="Gonzalez V."/>
            <person name="Portillo T."/>
            <person name="Ochoa-Leyva A."/>
            <person name="Jose M.V."/>
            <person name="Sciutto E."/>
            <person name="Landa A."/>
            <person name="Jimenez L."/>
            <person name="Valdes V."/>
            <person name="Carrero J.C."/>
            <person name="Larralde C."/>
            <person name="Morales-Montor J."/>
            <person name="Limon-Lason J."/>
            <person name="Soberon X."/>
            <person name="Laclette J.P."/>
        </authorList>
    </citation>
    <scope>NUCLEOTIDE SEQUENCE [LARGE SCALE GENOMIC DNA]</scope>
</reference>
<name>A0A068WU60_ECHGR</name>
<dbReference type="Proteomes" id="UP000492820">
    <property type="component" value="Unassembled WGS sequence"/>
</dbReference>
<organism evidence="2">
    <name type="scientific">Echinococcus granulosus</name>
    <name type="common">Hydatid tapeworm</name>
    <dbReference type="NCBI Taxonomy" id="6210"/>
    <lineage>
        <taxon>Eukaryota</taxon>
        <taxon>Metazoa</taxon>
        <taxon>Spiralia</taxon>
        <taxon>Lophotrochozoa</taxon>
        <taxon>Platyhelminthes</taxon>
        <taxon>Cestoda</taxon>
        <taxon>Eucestoda</taxon>
        <taxon>Cyclophyllidea</taxon>
        <taxon>Taeniidae</taxon>
        <taxon>Echinococcus</taxon>
        <taxon>Echinococcus granulosus group</taxon>
    </lineage>
</organism>
<evidence type="ECO:0000313" key="2">
    <source>
        <dbReference type="EMBL" id="CDS21215.1"/>
    </source>
</evidence>
<evidence type="ECO:0000256" key="1">
    <source>
        <dbReference type="SAM" id="MobiDB-lite"/>
    </source>
</evidence>
<protein>
    <submittedName>
        <fullName evidence="2 4">Expressed protein</fullName>
    </submittedName>
</protein>
<proteinExistence type="predicted"/>
<feature type="region of interest" description="Disordered" evidence="1">
    <location>
        <begin position="95"/>
        <end position="128"/>
    </location>
</feature>
<evidence type="ECO:0000313" key="4">
    <source>
        <dbReference type="WBParaSite" id="EgrG_000159050"/>
    </source>
</evidence>
<sequence length="161" mass="17447">MAKVGWDFGEDFATGPAVVPMSSGWPTTSSQTMPSSEGPVRIGFVFDEVAGSPTPLVSPTETPAGIYMNNNGSMNPDLPNSDDAIAYWTFSSNTSRHTPLLHDRFSGTQESTLSEGPKSSSSRRNSTAYEQGLAEMADLMTTVDLSEADKERIRERFTLDK</sequence>
<evidence type="ECO:0000313" key="3">
    <source>
        <dbReference type="Proteomes" id="UP000492820"/>
    </source>
</evidence>
<dbReference type="WBParaSite" id="EgrG_000159050">
    <property type="protein sequence ID" value="EgrG_000159050"/>
    <property type="gene ID" value="EgrG_000159050"/>
</dbReference>
<feature type="region of interest" description="Disordered" evidence="1">
    <location>
        <begin position="17"/>
        <end position="36"/>
    </location>
</feature>
<reference evidence="4" key="3">
    <citation type="submission" date="2020-10" db="UniProtKB">
        <authorList>
            <consortium name="WormBaseParasite"/>
        </authorList>
    </citation>
    <scope>IDENTIFICATION</scope>
</reference>
<dbReference type="AlphaFoldDB" id="A0A068WU60"/>
<feature type="compositionally biased region" description="Polar residues" evidence="1">
    <location>
        <begin position="106"/>
        <end position="128"/>
    </location>
</feature>
<dbReference type="OrthoDB" id="6280324at2759"/>
<accession>A0A068WU60</accession>